<reference evidence="3" key="1">
    <citation type="submission" date="2018-06" db="EMBL/GenBank/DDBJ databases">
        <title>Paenibacillus xerothermodurans sp. nov. an extremely dry heat resistant spore forming bacterium isolated from the soil of Cape Canaveral, Florida.</title>
        <authorList>
            <person name="Seuylemezian A."/>
            <person name="Kaur N."/>
            <person name="Patil P."/>
            <person name="Patil P."/>
            <person name="Mayilraj S."/>
            <person name="Vaishampayan P."/>
        </authorList>
    </citation>
    <scope>NUCLEOTIDE SEQUENCE [LARGE SCALE GENOMIC DNA]</scope>
    <source>
        <strain evidence="3">ATCC 27380</strain>
    </source>
</reference>
<dbReference type="EMBL" id="NHRJ02000011">
    <property type="protein sequence ID" value="PZE19985.1"/>
    <property type="molecule type" value="Genomic_DNA"/>
</dbReference>
<sequence length="184" mass="20575">MSIAESPGFRYNVHYAETFVFVERTEAVLEKKSPELIPNEHENYYLVREDILPEALLKTVQAKELLARGEVKTIFDAVEQVGLSRSAFYKYKEGIFSLSKLDRERIVTISMDLQHRSGILSRVLAMIAGLEGNVLTIHQTIPLQGVANVVISVETSRMDDSVAALLERLREQDGVSRAALVAQG</sequence>
<name>A0A2W1NKQ7_PAEXE</name>
<dbReference type="HAMAP" id="MF_00707">
    <property type="entry name" value="UPF0735"/>
    <property type="match status" value="1"/>
</dbReference>
<dbReference type="CDD" id="cd04888">
    <property type="entry name" value="ACT_PheB-BS"/>
    <property type="match status" value="1"/>
</dbReference>
<feature type="domain" description="ACT" evidence="2">
    <location>
        <begin position="108"/>
        <end position="183"/>
    </location>
</feature>
<comment type="caution">
    <text evidence="3">The sequence shown here is derived from an EMBL/GenBank/DDBJ whole genome shotgun (WGS) entry which is preliminary data.</text>
</comment>
<accession>A0A2W1NKQ7</accession>
<evidence type="ECO:0000256" key="1">
    <source>
        <dbReference type="HAMAP-Rule" id="MF_00707"/>
    </source>
</evidence>
<dbReference type="SUPFAM" id="SSF55021">
    <property type="entry name" value="ACT-like"/>
    <property type="match status" value="1"/>
</dbReference>
<dbReference type="InterPro" id="IPR002912">
    <property type="entry name" value="ACT_dom"/>
</dbReference>
<organism evidence="3 4">
    <name type="scientific">Paenibacillus xerothermodurans</name>
    <dbReference type="NCBI Taxonomy" id="1977292"/>
    <lineage>
        <taxon>Bacteria</taxon>
        <taxon>Bacillati</taxon>
        <taxon>Bacillota</taxon>
        <taxon>Bacilli</taxon>
        <taxon>Bacillales</taxon>
        <taxon>Paenibacillaceae</taxon>
        <taxon>Paenibacillus</taxon>
    </lineage>
</organism>
<gene>
    <name evidence="3" type="ORF">CBW46_015915</name>
</gene>
<protein>
    <recommendedName>
        <fullName evidence="1">UPF0735 ACT domain-containing protein CBW46_015915</fullName>
    </recommendedName>
</protein>
<dbReference type="OrthoDB" id="9788773at2"/>
<dbReference type="AlphaFoldDB" id="A0A2W1NKQ7"/>
<dbReference type="PROSITE" id="PS51671">
    <property type="entry name" value="ACT"/>
    <property type="match status" value="1"/>
</dbReference>
<evidence type="ECO:0000313" key="3">
    <source>
        <dbReference type="EMBL" id="PZE19985.1"/>
    </source>
</evidence>
<evidence type="ECO:0000259" key="2">
    <source>
        <dbReference type="PROSITE" id="PS51671"/>
    </source>
</evidence>
<dbReference type="InterPro" id="IPR008310">
    <property type="entry name" value="UPF0735_ACT_dom-cont"/>
</dbReference>
<dbReference type="Proteomes" id="UP000214746">
    <property type="component" value="Unassembled WGS sequence"/>
</dbReference>
<comment type="similarity">
    <text evidence="1">Belongs to the UPF0735 family.</text>
</comment>
<dbReference type="InterPro" id="IPR045865">
    <property type="entry name" value="ACT-like_dom_sf"/>
</dbReference>
<dbReference type="NCBIfam" id="NF003361">
    <property type="entry name" value="PRK04435.1"/>
    <property type="match status" value="1"/>
</dbReference>
<keyword evidence="4" id="KW-1185">Reference proteome</keyword>
<evidence type="ECO:0000313" key="4">
    <source>
        <dbReference type="Proteomes" id="UP000214746"/>
    </source>
</evidence>
<proteinExistence type="inferred from homology"/>